<reference evidence="4" key="1">
    <citation type="journal article" date="2019" name="Nat. Commun.">
        <title>Expansion of phycobilisome linker gene families in mesophilic red algae.</title>
        <authorList>
            <person name="Lee J."/>
            <person name="Kim D."/>
            <person name="Bhattacharya D."/>
            <person name="Yoon H.S."/>
        </authorList>
    </citation>
    <scope>NUCLEOTIDE SEQUENCE [LARGE SCALE GENOMIC DNA]</scope>
    <source>
        <strain evidence="4">CCMP 1328</strain>
    </source>
</reference>
<feature type="transmembrane region" description="Helical" evidence="2">
    <location>
        <begin position="6"/>
        <end position="24"/>
    </location>
</feature>
<keyword evidence="2" id="KW-1133">Transmembrane helix</keyword>
<protein>
    <recommendedName>
        <fullName evidence="5">Transmembrane protein</fullName>
    </recommendedName>
</protein>
<feature type="transmembrane region" description="Helical" evidence="2">
    <location>
        <begin position="104"/>
        <end position="120"/>
    </location>
</feature>
<feature type="region of interest" description="Disordered" evidence="1">
    <location>
        <begin position="397"/>
        <end position="427"/>
    </location>
</feature>
<feature type="transmembrane region" description="Helical" evidence="2">
    <location>
        <begin position="75"/>
        <end position="92"/>
    </location>
</feature>
<comment type="caution">
    <text evidence="3">The sequence shown here is derived from an EMBL/GenBank/DDBJ whole genome shotgun (WGS) entry which is preliminary data.</text>
</comment>
<evidence type="ECO:0000313" key="4">
    <source>
        <dbReference type="Proteomes" id="UP000324585"/>
    </source>
</evidence>
<feature type="transmembrane region" description="Helical" evidence="2">
    <location>
        <begin position="260"/>
        <end position="283"/>
    </location>
</feature>
<feature type="region of interest" description="Disordered" evidence="1">
    <location>
        <begin position="323"/>
        <end position="359"/>
    </location>
</feature>
<feature type="transmembrane region" description="Helical" evidence="2">
    <location>
        <begin position="164"/>
        <end position="183"/>
    </location>
</feature>
<dbReference type="OrthoDB" id="10006207at2759"/>
<evidence type="ECO:0000313" key="3">
    <source>
        <dbReference type="EMBL" id="KAA8490811.1"/>
    </source>
</evidence>
<keyword evidence="4" id="KW-1185">Reference proteome</keyword>
<accession>A0A5J4YH81</accession>
<organism evidence="3 4">
    <name type="scientific">Porphyridium purpureum</name>
    <name type="common">Red alga</name>
    <name type="synonym">Porphyridium cruentum</name>
    <dbReference type="NCBI Taxonomy" id="35688"/>
    <lineage>
        <taxon>Eukaryota</taxon>
        <taxon>Rhodophyta</taxon>
        <taxon>Bangiophyceae</taxon>
        <taxon>Porphyridiales</taxon>
        <taxon>Porphyridiaceae</taxon>
        <taxon>Porphyridium</taxon>
    </lineage>
</organism>
<keyword evidence="2" id="KW-0812">Transmembrane</keyword>
<feature type="transmembrane region" description="Helical" evidence="2">
    <location>
        <begin position="132"/>
        <end position="152"/>
    </location>
</feature>
<name>A0A5J4YH81_PORPP</name>
<keyword evidence="2" id="KW-0472">Membrane</keyword>
<feature type="transmembrane region" description="Helical" evidence="2">
    <location>
        <begin position="203"/>
        <end position="223"/>
    </location>
</feature>
<proteinExistence type="predicted"/>
<dbReference type="AlphaFoldDB" id="A0A5J4YH81"/>
<evidence type="ECO:0000256" key="2">
    <source>
        <dbReference type="SAM" id="Phobius"/>
    </source>
</evidence>
<sequence length="427" mass="46423">MALASSWLNPLSLVAVAGFLASIARGEQSFVYADAAVCALSAATLFLMPSVPLWVFTNVQNVDPYSKQLNRALGAVQAAHAAFAFFSAHLSIDLTDREASVRSRLFSNASLLLALLYAQVHYSEWTLRHVQFVLLGVLLWTLPLLYFFFSFTTAGGVSLADYDIFLHLDFLGTLGFGLAAYAFPQWVYVLYMSTERPNGVNIHLIRCLGALFLGSAVLSYCMLYSATHMSKKALLLSHFVGGLLLLVSILISHIESDMSSSFFVAGTLGSCVWSGNALVGFFATRFQERMAKDGLSDGSFPHDIPSSADLSAPRLHLGTRWFQQQQRPRHPQQNQVQASSTVDHDAVDLDDDDESGVAGEGVQPYFESGYGADTAISRVHSRVGLFAPRLGTTAPSRRANVQRGQPANPLDFAVDVTGGHGGERDTR</sequence>
<feature type="compositionally biased region" description="Low complexity" evidence="1">
    <location>
        <begin position="323"/>
        <end position="337"/>
    </location>
</feature>
<gene>
    <name evidence="3" type="ORF">FVE85_1258</name>
</gene>
<dbReference type="Proteomes" id="UP000324585">
    <property type="component" value="Unassembled WGS sequence"/>
</dbReference>
<dbReference type="EMBL" id="VRMN01000018">
    <property type="protein sequence ID" value="KAA8490811.1"/>
    <property type="molecule type" value="Genomic_DNA"/>
</dbReference>
<evidence type="ECO:0008006" key="5">
    <source>
        <dbReference type="Google" id="ProtNLM"/>
    </source>
</evidence>
<feature type="transmembrane region" description="Helical" evidence="2">
    <location>
        <begin position="31"/>
        <end position="55"/>
    </location>
</feature>
<feature type="transmembrane region" description="Helical" evidence="2">
    <location>
        <begin position="235"/>
        <end position="254"/>
    </location>
</feature>
<evidence type="ECO:0000256" key="1">
    <source>
        <dbReference type="SAM" id="MobiDB-lite"/>
    </source>
</evidence>